<dbReference type="InterPro" id="IPR033558">
    <property type="entry name" value="IFT25"/>
</dbReference>
<evidence type="ECO:0000256" key="5">
    <source>
        <dbReference type="PROSITE-ProRule" id="PRU00146"/>
    </source>
</evidence>
<dbReference type="Proteomes" id="UP000693981">
    <property type="component" value="Unassembled WGS sequence"/>
</dbReference>
<dbReference type="PANTHER" id="PTHR33906">
    <property type="entry name" value="INTRAFLAGELLAR TRANSPORT PROTEIN 25 HOMOLOG"/>
    <property type="match status" value="1"/>
</dbReference>
<feature type="region of interest" description="Disordered" evidence="6">
    <location>
        <begin position="1"/>
        <end position="62"/>
    </location>
</feature>
<feature type="domain" description="Bromo" evidence="7">
    <location>
        <begin position="262"/>
        <end position="343"/>
    </location>
</feature>
<dbReference type="GO" id="GO:0005929">
    <property type="term" value="C:cilium"/>
    <property type="evidence" value="ECO:0007669"/>
    <property type="project" value="TreeGrafter"/>
</dbReference>
<accession>A0A8T1WNN6</accession>
<dbReference type="GO" id="GO:0042073">
    <property type="term" value="P:intraciliary transport"/>
    <property type="evidence" value="ECO:0007669"/>
    <property type="project" value="InterPro"/>
</dbReference>
<keyword evidence="2 5" id="KW-0863">Zinc-finger</keyword>
<feature type="compositionally biased region" description="Basic and acidic residues" evidence="6">
    <location>
        <begin position="10"/>
        <end position="25"/>
    </location>
</feature>
<keyword evidence="10" id="KW-1185">Reference proteome</keyword>
<dbReference type="OrthoDB" id="115879at2759"/>
<dbReference type="PANTHER" id="PTHR33906:SF1">
    <property type="entry name" value="INTRAFLAGELLAR TRANSPORT PROTEIN 25 HOMOLOG"/>
    <property type="match status" value="1"/>
</dbReference>
<organism evidence="9 10">
    <name type="scientific">Phytophthora boehmeriae</name>
    <dbReference type="NCBI Taxonomy" id="109152"/>
    <lineage>
        <taxon>Eukaryota</taxon>
        <taxon>Sar</taxon>
        <taxon>Stramenopiles</taxon>
        <taxon>Oomycota</taxon>
        <taxon>Peronosporomycetes</taxon>
        <taxon>Peronosporales</taxon>
        <taxon>Peronosporaceae</taxon>
        <taxon>Phytophthora</taxon>
    </lineage>
</organism>
<name>A0A8T1WNN6_9STRA</name>
<keyword evidence="3" id="KW-0862">Zinc</keyword>
<evidence type="ECO:0000259" key="7">
    <source>
        <dbReference type="PROSITE" id="PS50014"/>
    </source>
</evidence>
<dbReference type="PROSITE" id="PS50014">
    <property type="entry name" value="BROMODOMAIN_2"/>
    <property type="match status" value="1"/>
</dbReference>
<feature type="region of interest" description="Disordered" evidence="6">
    <location>
        <begin position="76"/>
        <end position="180"/>
    </location>
</feature>
<evidence type="ECO:0000256" key="1">
    <source>
        <dbReference type="ARBA" id="ARBA00022723"/>
    </source>
</evidence>
<evidence type="ECO:0000256" key="4">
    <source>
        <dbReference type="PROSITE-ProRule" id="PRU00035"/>
    </source>
</evidence>
<evidence type="ECO:0000256" key="3">
    <source>
        <dbReference type="ARBA" id="ARBA00022833"/>
    </source>
</evidence>
<evidence type="ECO:0000256" key="6">
    <source>
        <dbReference type="SAM" id="MobiDB-lite"/>
    </source>
</evidence>
<dbReference type="CDD" id="cd15539">
    <property type="entry name" value="PHD1_AIRE"/>
    <property type="match status" value="1"/>
</dbReference>
<proteinExistence type="predicted"/>
<feature type="domain" description="PHD-type" evidence="8">
    <location>
        <begin position="187"/>
        <end position="234"/>
    </location>
</feature>
<evidence type="ECO:0000256" key="2">
    <source>
        <dbReference type="ARBA" id="ARBA00022771"/>
    </source>
</evidence>
<dbReference type="Pfam" id="PF00439">
    <property type="entry name" value="Bromodomain"/>
    <property type="match status" value="1"/>
</dbReference>
<dbReference type="InterPro" id="IPR019787">
    <property type="entry name" value="Znf_PHD-finger"/>
</dbReference>
<dbReference type="SMART" id="SM00297">
    <property type="entry name" value="BROMO"/>
    <property type="match status" value="1"/>
</dbReference>
<evidence type="ECO:0000259" key="8">
    <source>
        <dbReference type="PROSITE" id="PS50016"/>
    </source>
</evidence>
<gene>
    <name evidence="9" type="ORF">PHYBOEH_004381</name>
</gene>
<dbReference type="EMBL" id="JAGDFL010000231">
    <property type="protein sequence ID" value="KAG7395016.1"/>
    <property type="molecule type" value="Genomic_DNA"/>
</dbReference>
<dbReference type="GO" id="GO:0008270">
    <property type="term" value="F:zinc ion binding"/>
    <property type="evidence" value="ECO:0007669"/>
    <property type="project" value="UniProtKB-KW"/>
</dbReference>
<evidence type="ECO:0000313" key="10">
    <source>
        <dbReference type="Proteomes" id="UP000693981"/>
    </source>
</evidence>
<reference evidence="9" key="1">
    <citation type="submission" date="2021-02" db="EMBL/GenBank/DDBJ databases">
        <authorList>
            <person name="Palmer J.M."/>
        </authorList>
    </citation>
    <scope>NUCLEOTIDE SEQUENCE</scope>
    <source>
        <strain evidence="9">SCRP23</strain>
    </source>
</reference>
<dbReference type="InterPro" id="IPR001487">
    <property type="entry name" value="Bromodomain"/>
</dbReference>
<dbReference type="AlphaFoldDB" id="A0A8T1WNN6"/>
<feature type="compositionally biased region" description="Basic residues" evidence="6">
    <location>
        <begin position="134"/>
        <end position="152"/>
    </location>
</feature>
<dbReference type="PROSITE" id="PS01359">
    <property type="entry name" value="ZF_PHD_1"/>
    <property type="match status" value="1"/>
</dbReference>
<dbReference type="PROSITE" id="PS50016">
    <property type="entry name" value="ZF_PHD_2"/>
    <property type="match status" value="1"/>
</dbReference>
<evidence type="ECO:0000313" key="9">
    <source>
        <dbReference type="EMBL" id="KAG7395016.1"/>
    </source>
</evidence>
<dbReference type="SMART" id="SM00249">
    <property type="entry name" value="PHD"/>
    <property type="match status" value="1"/>
</dbReference>
<keyword evidence="4" id="KW-0103">Bromodomain</keyword>
<keyword evidence="1" id="KW-0479">Metal-binding</keyword>
<sequence>MDTSTTSTFGRDHHQDVRNAKRDYEQLNSPAKSTSSYKDRSSISSMDSRGSPTPRPRPEGIAHTAVGLAPALARKRKADEGGYTGSPLVRSQAQYNGKAPVANGQNVVVKRGPGRPRKYPIDASASIARSGQKVARRKPGRPPKRKYRKRLRRAESSDDDEEADDEDEADDEKMDADGSESELDANLDFCEVCQAAGDLVCCDKCPRSFHLACLHMKESDLPEGDWQCDECKKPSRFEGYSRAVAAEQSLLDKCLKIVACLKSHPFAKPFLSPVENVPMYTRVVKQPMDLSKIEEKLKTGAYIMDTEASVAGVKALNVERFANDIRLMWSNCKLFNDDGSGITRAADQLSRGFERLFRESKQSALDSQG</sequence>
<dbReference type="Pfam" id="PF00628">
    <property type="entry name" value="PHD"/>
    <property type="match status" value="1"/>
</dbReference>
<comment type="caution">
    <text evidence="9">The sequence shown here is derived from an EMBL/GenBank/DDBJ whole genome shotgun (WGS) entry which is preliminary data.</text>
</comment>
<protein>
    <submittedName>
        <fullName evidence="9">Uncharacterized protein</fullName>
    </submittedName>
</protein>
<feature type="compositionally biased region" description="Acidic residues" evidence="6">
    <location>
        <begin position="157"/>
        <end position="180"/>
    </location>
</feature>
<dbReference type="GO" id="GO:0030992">
    <property type="term" value="C:intraciliary transport particle B"/>
    <property type="evidence" value="ECO:0007669"/>
    <property type="project" value="InterPro"/>
</dbReference>
<feature type="compositionally biased region" description="Low complexity" evidence="6">
    <location>
        <begin position="32"/>
        <end position="51"/>
    </location>
</feature>
<dbReference type="InterPro" id="IPR019786">
    <property type="entry name" value="Zinc_finger_PHD-type_CS"/>
</dbReference>
<dbReference type="InterPro" id="IPR001965">
    <property type="entry name" value="Znf_PHD"/>
</dbReference>